<sequence>MVPYYCTLCLFRCGKESDMLKHGQHFRPHQIQKEEMINRGQYQEDRAYIKRSPLPYRSVIGLDLEKMTRIESLTRTGPRAANGYTPTFGPTSVVQQAEVVEVVEVVETEHQVEVVEAVHPAEVVEEVQEPEGTPLPSPVSRIFTREKELEEEQQPDEFVFDQTNTTSTTTQPAEEWNMNPTSNSGLKSKSSSSSSSSSACSHKVLLEKLTEQSTSLTNTVTTKMETMQNEIVKLTSQVSGLRTTDRGQQTEAKIKITDA</sequence>
<evidence type="ECO:0000313" key="2">
    <source>
        <dbReference type="EMBL" id="CAG2190388.1"/>
    </source>
</evidence>
<feature type="compositionally biased region" description="Polar residues" evidence="1">
    <location>
        <begin position="238"/>
        <end position="251"/>
    </location>
</feature>
<proteinExistence type="predicted"/>
<protein>
    <submittedName>
        <fullName evidence="2">Uncharacterized protein</fullName>
    </submittedName>
</protein>
<evidence type="ECO:0000313" key="3">
    <source>
        <dbReference type="Proteomes" id="UP000683360"/>
    </source>
</evidence>
<evidence type="ECO:0000256" key="1">
    <source>
        <dbReference type="SAM" id="MobiDB-lite"/>
    </source>
</evidence>
<dbReference type="EMBL" id="CAJPWZ010000327">
    <property type="protein sequence ID" value="CAG2190388.1"/>
    <property type="molecule type" value="Genomic_DNA"/>
</dbReference>
<keyword evidence="3" id="KW-1185">Reference proteome</keyword>
<feature type="region of interest" description="Disordered" evidence="1">
    <location>
        <begin position="147"/>
        <end position="198"/>
    </location>
</feature>
<organism evidence="2 3">
    <name type="scientific">Mytilus edulis</name>
    <name type="common">Blue mussel</name>
    <dbReference type="NCBI Taxonomy" id="6550"/>
    <lineage>
        <taxon>Eukaryota</taxon>
        <taxon>Metazoa</taxon>
        <taxon>Spiralia</taxon>
        <taxon>Lophotrochozoa</taxon>
        <taxon>Mollusca</taxon>
        <taxon>Bivalvia</taxon>
        <taxon>Autobranchia</taxon>
        <taxon>Pteriomorphia</taxon>
        <taxon>Mytilida</taxon>
        <taxon>Mytiloidea</taxon>
        <taxon>Mytilidae</taxon>
        <taxon>Mytilinae</taxon>
        <taxon>Mytilus</taxon>
    </lineage>
</organism>
<dbReference type="Proteomes" id="UP000683360">
    <property type="component" value="Unassembled WGS sequence"/>
</dbReference>
<accession>A0A8S3Q4X6</accession>
<dbReference type="AlphaFoldDB" id="A0A8S3Q4X6"/>
<feature type="compositionally biased region" description="Low complexity" evidence="1">
    <location>
        <begin position="182"/>
        <end position="198"/>
    </location>
</feature>
<name>A0A8S3Q4X6_MYTED</name>
<feature type="region of interest" description="Disordered" evidence="1">
    <location>
        <begin position="238"/>
        <end position="259"/>
    </location>
</feature>
<comment type="caution">
    <text evidence="2">The sequence shown here is derived from an EMBL/GenBank/DDBJ whole genome shotgun (WGS) entry which is preliminary data.</text>
</comment>
<feature type="compositionally biased region" description="Acidic residues" evidence="1">
    <location>
        <begin position="149"/>
        <end position="159"/>
    </location>
</feature>
<reference evidence="2" key="1">
    <citation type="submission" date="2021-03" db="EMBL/GenBank/DDBJ databases">
        <authorList>
            <person name="Bekaert M."/>
        </authorList>
    </citation>
    <scope>NUCLEOTIDE SEQUENCE</scope>
</reference>
<gene>
    <name evidence="2" type="ORF">MEDL_5675</name>
</gene>